<feature type="domain" description="Major facilitator superfamily (MFS) profile" evidence="5">
    <location>
        <begin position="229"/>
        <end position="356"/>
    </location>
</feature>
<dbReference type="Gene3D" id="1.20.1250.20">
    <property type="entry name" value="MFS general substrate transporter like domains"/>
    <property type="match status" value="1"/>
</dbReference>
<accession>A0A446B8T4</accession>
<comment type="similarity">
    <text evidence="2">Belongs to the major facilitator superfamily. Monocarboxylate porter (TC 2.A.1.13) family.</text>
</comment>
<keyword evidence="4" id="KW-0472">Membrane</keyword>
<sequence length="356" mass="37668">MPPHIAAPDGPGSRAPESTTTEGVHLKSGDLGFAGEKTSGSDESPVETDPPGEVEFKEGGYGWVVVFSVLLVNAHTWGLNSSYAVFLAYYLRSGSIVGSSPLGFAFVGGLSISIALLVSPLATWCIGRFGTPHSLRIGVVLEAVSFIGASFSTHIWHLLLSQGWVGPGGLTYALATNAMISQLGLAWAFRILAIIAFVVNGVCSLTLRDRNHAVGAIHVPFHKGLFKRFEFWLFVGWGFFGLLSYVIVVFSITDYAQSMGFTASQGSLAAAMFNLSQGLGRPLIGLISDRFGRINVAAIGTLVAGMAAFFLWIFAGSHFAGLIVYALLGAFAGIIWPCVAPVGAEVHYQSTGSFPK</sequence>
<dbReference type="SUPFAM" id="SSF103473">
    <property type="entry name" value="MFS general substrate transporter"/>
    <property type="match status" value="1"/>
</dbReference>
<dbReference type="PANTHER" id="PTHR11360">
    <property type="entry name" value="MONOCARBOXYLATE TRANSPORTER"/>
    <property type="match status" value="1"/>
</dbReference>
<evidence type="ECO:0000256" key="3">
    <source>
        <dbReference type="SAM" id="MobiDB-lite"/>
    </source>
</evidence>
<dbReference type="InterPro" id="IPR011701">
    <property type="entry name" value="MFS"/>
</dbReference>
<dbReference type="Pfam" id="PF07690">
    <property type="entry name" value="MFS_1"/>
    <property type="match status" value="1"/>
</dbReference>
<evidence type="ECO:0000313" key="6">
    <source>
        <dbReference type="EMBL" id="SPQ18916.1"/>
    </source>
</evidence>
<dbReference type="AlphaFoldDB" id="A0A446B8T4"/>
<feature type="transmembrane region" description="Helical" evidence="4">
    <location>
        <begin position="322"/>
        <end position="344"/>
    </location>
</feature>
<dbReference type="Proteomes" id="UP000289323">
    <property type="component" value="Unassembled WGS sequence"/>
</dbReference>
<proteinExistence type="inferred from homology"/>
<dbReference type="GO" id="GO:0022857">
    <property type="term" value="F:transmembrane transporter activity"/>
    <property type="evidence" value="ECO:0007669"/>
    <property type="project" value="InterPro"/>
</dbReference>
<evidence type="ECO:0000313" key="7">
    <source>
        <dbReference type="Proteomes" id="UP000289323"/>
    </source>
</evidence>
<evidence type="ECO:0000256" key="4">
    <source>
        <dbReference type="SAM" id="Phobius"/>
    </source>
</evidence>
<dbReference type="InterPro" id="IPR036259">
    <property type="entry name" value="MFS_trans_sf"/>
</dbReference>
<dbReference type="InterPro" id="IPR050327">
    <property type="entry name" value="Proton-linked_MCT"/>
</dbReference>
<evidence type="ECO:0000256" key="1">
    <source>
        <dbReference type="ARBA" id="ARBA00004141"/>
    </source>
</evidence>
<gene>
    <name evidence="6" type="ORF">TT172_LOCUS1335</name>
</gene>
<comment type="subcellular location">
    <subcellularLocation>
        <location evidence="1">Membrane</location>
        <topology evidence="1">Multi-pass membrane protein</topology>
    </subcellularLocation>
</comment>
<dbReference type="EMBL" id="OUUZ01000001">
    <property type="protein sequence ID" value="SPQ18916.1"/>
    <property type="molecule type" value="Genomic_DNA"/>
</dbReference>
<protein>
    <submittedName>
        <fullName evidence="6">213e2d1a-9612-48e8-9324-017662670848</fullName>
    </submittedName>
</protein>
<name>A0A446B8T4_9PEZI</name>
<feature type="transmembrane region" description="Helical" evidence="4">
    <location>
        <begin position="139"/>
        <end position="159"/>
    </location>
</feature>
<organism evidence="6 7">
    <name type="scientific">Thermothielavioides terrestris</name>
    <dbReference type="NCBI Taxonomy" id="2587410"/>
    <lineage>
        <taxon>Eukaryota</taxon>
        <taxon>Fungi</taxon>
        <taxon>Dikarya</taxon>
        <taxon>Ascomycota</taxon>
        <taxon>Pezizomycotina</taxon>
        <taxon>Sordariomycetes</taxon>
        <taxon>Sordariomycetidae</taxon>
        <taxon>Sordariales</taxon>
        <taxon>Chaetomiaceae</taxon>
        <taxon>Thermothielavioides</taxon>
    </lineage>
</organism>
<feature type="transmembrane region" description="Helical" evidence="4">
    <location>
        <begin position="231"/>
        <end position="252"/>
    </location>
</feature>
<feature type="transmembrane region" description="Helical" evidence="4">
    <location>
        <begin position="63"/>
        <end position="91"/>
    </location>
</feature>
<evidence type="ECO:0000259" key="5">
    <source>
        <dbReference type="PROSITE" id="PS50850"/>
    </source>
</evidence>
<feature type="transmembrane region" description="Helical" evidence="4">
    <location>
        <begin position="296"/>
        <end position="316"/>
    </location>
</feature>
<keyword evidence="4" id="KW-1133">Transmembrane helix</keyword>
<dbReference type="GO" id="GO:0016020">
    <property type="term" value="C:membrane"/>
    <property type="evidence" value="ECO:0007669"/>
    <property type="project" value="UniProtKB-SubCell"/>
</dbReference>
<evidence type="ECO:0000256" key="2">
    <source>
        <dbReference type="ARBA" id="ARBA00006727"/>
    </source>
</evidence>
<dbReference type="InterPro" id="IPR020846">
    <property type="entry name" value="MFS_dom"/>
</dbReference>
<feature type="transmembrane region" description="Helical" evidence="4">
    <location>
        <begin position="103"/>
        <end position="127"/>
    </location>
</feature>
<feature type="transmembrane region" description="Helical" evidence="4">
    <location>
        <begin position="179"/>
        <end position="203"/>
    </location>
</feature>
<keyword evidence="4" id="KW-0812">Transmembrane</keyword>
<reference evidence="6 7" key="1">
    <citation type="submission" date="2018-04" db="EMBL/GenBank/DDBJ databases">
        <authorList>
            <person name="Huttner S."/>
            <person name="Dainat J."/>
        </authorList>
    </citation>
    <scope>NUCLEOTIDE SEQUENCE [LARGE SCALE GENOMIC DNA]</scope>
</reference>
<feature type="region of interest" description="Disordered" evidence="3">
    <location>
        <begin position="1"/>
        <end position="52"/>
    </location>
</feature>
<dbReference type="PANTHER" id="PTHR11360:SF315">
    <property type="entry name" value="TRANSPORTER MCH2-RELATED"/>
    <property type="match status" value="1"/>
</dbReference>
<dbReference type="PROSITE" id="PS50850">
    <property type="entry name" value="MFS"/>
    <property type="match status" value="1"/>
</dbReference>